<accession>A0A076PWU3</accession>
<evidence type="ECO:0000256" key="1">
    <source>
        <dbReference type="SAM" id="MobiDB-lite"/>
    </source>
</evidence>
<dbReference type="EMBL" id="CP006704">
    <property type="protein sequence ID" value="AIJ49156.1"/>
    <property type="molecule type" value="Genomic_DNA"/>
</dbReference>
<feature type="domain" description="DUF4136" evidence="3">
    <location>
        <begin position="49"/>
        <end position="191"/>
    </location>
</feature>
<dbReference type="InterPro" id="IPR025411">
    <property type="entry name" value="DUF4136"/>
</dbReference>
<gene>
    <name evidence="4" type="ORF">O987_25435</name>
</gene>
<feature type="signal peptide" evidence="2">
    <location>
        <begin position="1"/>
        <end position="23"/>
    </location>
</feature>
<reference evidence="4 5" key="1">
    <citation type="journal article" date="2014" name="Genome Announc.">
        <title>Complete Genome Sequence of Polychlorinated Biphenyl Degrader Comamonas testosteroni TK102 (NBRC 109938).</title>
        <authorList>
            <person name="Fukuda K."/>
            <person name="Hosoyama A."/>
            <person name="Tsuchikane K."/>
            <person name="Ohji S."/>
            <person name="Yamazoe A."/>
            <person name="Fujita N."/>
            <person name="Shintani M."/>
            <person name="Kimbara K."/>
        </authorList>
    </citation>
    <scope>NUCLEOTIDE SEQUENCE [LARGE SCALE GENOMIC DNA]</scope>
    <source>
        <strain evidence="4">TK102</strain>
    </source>
</reference>
<dbReference type="HOGENOM" id="CLU_107152_0_0_4"/>
<dbReference type="PROSITE" id="PS51257">
    <property type="entry name" value="PROKAR_LIPOPROTEIN"/>
    <property type="match status" value="1"/>
</dbReference>
<dbReference type="AlphaFoldDB" id="A0A076PWU3"/>
<dbReference type="Proteomes" id="UP000028782">
    <property type="component" value="Chromosome"/>
</dbReference>
<dbReference type="Gene3D" id="3.30.160.670">
    <property type="match status" value="1"/>
</dbReference>
<feature type="compositionally biased region" description="Low complexity" evidence="1">
    <location>
        <begin position="205"/>
        <end position="243"/>
    </location>
</feature>
<evidence type="ECO:0000256" key="2">
    <source>
        <dbReference type="SAM" id="SignalP"/>
    </source>
</evidence>
<keyword evidence="2" id="KW-0732">Signal</keyword>
<feature type="chain" id="PRO_5001716164" description="DUF4136 domain-containing protein" evidence="2">
    <location>
        <begin position="24"/>
        <end position="243"/>
    </location>
</feature>
<evidence type="ECO:0000313" key="4">
    <source>
        <dbReference type="EMBL" id="AIJ49156.1"/>
    </source>
</evidence>
<evidence type="ECO:0000313" key="5">
    <source>
        <dbReference type="Proteomes" id="UP000028782"/>
    </source>
</evidence>
<name>A0A076PWU3_COMTE</name>
<dbReference type="RefSeq" id="WP_003050915.1">
    <property type="nucleotide sequence ID" value="NZ_CP006704.1"/>
</dbReference>
<proteinExistence type="predicted"/>
<evidence type="ECO:0000259" key="3">
    <source>
        <dbReference type="Pfam" id="PF13590"/>
    </source>
</evidence>
<dbReference type="KEGG" id="ctes:O987_25435"/>
<feature type="region of interest" description="Disordered" evidence="1">
    <location>
        <begin position="192"/>
        <end position="243"/>
    </location>
</feature>
<organism evidence="4 5">
    <name type="scientific">Comamonas testosteroni TK102</name>
    <dbReference type="NCBI Taxonomy" id="1392005"/>
    <lineage>
        <taxon>Bacteria</taxon>
        <taxon>Pseudomonadati</taxon>
        <taxon>Pseudomonadota</taxon>
        <taxon>Betaproteobacteria</taxon>
        <taxon>Burkholderiales</taxon>
        <taxon>Comamonadaceae</taxon>
        <taxon>Comamonas</taxon>
    </lineage>
</organism>
<sequence>MNLRKTSLRWIGLVALTATALLAGCSTVREVNSTVQSFSALNTIPVPATYRLETLPSQQGQVNFAAVEAQAQHALARVGLTRDDSRASLVVQISAMARYARDWASWPYYDPYWGPRWGWGMSYGRGFGWGFGGGMMFNEPPLEYYRAVSIVMRDIKTQQIVYETSAQRQDVWTDDPAIFGILFDAALTGFPKPPQGQRNVRTVIQPPGAQPASGTPSAPAQPAASAAPAAPATAAPATAAPVR</sequence>
<dbReference type="Pfam" id="PF13590">
    <property type="entry name" value="DUF4136"/>
    <property type="match status" value="1"/>
</dbReference>
<protein>
    <recommendedName>
        <fullName evidence="3">DUF4136 domain-containing protein</fullName>
    </recommendedName>
</protein>